<evidence type="ECO:0000313" key="1">
    <source>
        <dbReference type="EnsemblMetazoa" id="Aqu2.1.26020_001"/>
    </source>
</evidence>
<dbReference type="InParanoid" id="A0A1X7UEF1"/>
<organism evidence="1">
    <name type="scientific">Amphimedon queenslandica</name>
    <name type="common">Sponge</name>
    <dbReference type="NCBI Taxonomy" id="400682"/>
    <lineage>
        <taxon>Eukaryota</taxon>
        <taxon>Metazoa</taxon>
        <taxon>Porifera</taxon>
        <taxon>Demospongiae</taxon>
        <taxon>Heteroscleromorpha</taxon>
        <taxon>Haplosclerida</taxon>
        <taxon>Niphatidae</taxon>
        <taxon>Amphimedon</taxon>
    </lineage>
</organism>
<reference evidence="1" key="1">
    <citation type="submission" date="2017-05" db="UniProtKB">
        <authorList>
            <consortium name="EnsemblMetazoa"/>
        </authorList>
    </citation>
    <scope>IDENTIFICATION</scope>
</reference>
<dbReference type="AlphaFoldDB" id="A0A1X7UEF1"/>
<protein>
    <submittedName>
        <fullName evidence="1">Uncharacterized protein</fullName>
    </submittedName>
</protein>
<accession>A0A1X7UEF1</accession>
<name>A0A1X7UEF1_AMPQE</name>
<dbReference type="EnsemblMetazoa" id="Aqu2.1.26020_001">
    <property type="protein sequence ID" value="Aqu2.1.26020_001"/>
    <property type="gene ID" value="Aqu2.1.26020"/>
</dbReference>
<sequence>RTLSVSSEMYGNGLNMEGRLWL</sequence>
<proteinExistence type="predicted"/>